<sequence length="841" mass="94721">MPPRVFSLDLSRTSYVCQSCLTNLQRPSSQQLLTRSYAHATRKAPQPRYPPTPRKLRHAPAAAPQPQPSPQDFQKALLQAQTEDALELPETAALDDAGRPISVRYYNEDEAGQYRQLRDGSEFGSISGGLDSEIETAINDLEQQMVNTMQMLKRMEQEGNQDKADELRKQFKKTLREKYKGKTGPEAEEYGLLRIPGFSGVRQRAVANLNRFLARESVVKGGVPKPKDLVECWKFYSAARAALATNWSSVPREAWDFLWMILSYEGAENPNRMRRIYILARDMRAAGLTLRDSQQLLAIEAMFIEGWQGEAIEAWKKAVITLGSKPDVFRSYWELGIRMCCLHGDTDRALRAADTLLSSPAQDANPRILIPIIRALAAKETTHEQAWDSYQRLRELLGDEMQIEDYDEIIAAFLSSNRVEYGLQSFVDMMFSGAVDIRGRTKLPHQVGNHFFIGKWLKRLIGAGDLDGAYKVVVYLQSKGVVASPIQLNGLIGAWLRSETAENLEKAEKLAWDMIRSRLSYVRLRQREAAMEPSVHLYDPGNRITPTTQGTDASEFVCATRASAETFSLMAENYSVRGLHDRLQELWGVLEAAEIGTNSFMMNQLMRSYTQNGQAQEAVAFYQTMTQERGIKPDAHTFLALFNTLSVNRLLQRDTELAVLDAINGRKHFNDMVHADWSFDSVETFAILPRTVLFSMLKAKDFTGMIIAARAMKELFAFTPPEALLIELAAGTATLRVKTKRNMERIMEGSKTIESLIRRHRREVGYEGGALTAEQKGEELGAVLEQLVLIKAGAQDADPKEVRPLLEATARDMGVYEVVVARDPVVIARRKKVVRRDDGDE</sequence>
<dbReference type="NCBIfam" id="TIGR00756">
    <property type="entry name" value="PPR"/>
    <property type="match status" value="1"/>
</dbReference>
<comment type="similarity">
    <text evidence="1">Belongs to the CCM1 family.</text>
</comment>
<dbReference type="PANTHER" id="PTHR47447">
    <property type="entry name" value="OS03G0856100 PROTEIN"/>
    <property type="match status" value="1"/>
</dbReference>
<evidence type="ECO:0000313" key="7">
    <source>
        <dbReference type="EMBL" id="KAK3335523.1"/>
    </source>
</evidence>
<evidence type="ECO:0000313" key="8">
    <source>
        <dbReference type="Proteomes" id="UP001286456"/>
    </source>
</evidence>
<dbReference type="Gene3D" id="1.25.40.10">
    <property type="entry name" value="Tetratricopeptide repeat domain"/>
    <property type="match status" value="2"/>
</dbReference>
<proteinExistence type="inferred from homology"/>
<dbReference type="AlphaFoldDB" id="A0AAE0MKZ5"/>
<protein>
    <recommendedName>
        <fullName evidence="9">Pentatricopeptide repeat protein</fullName>
    </recommendedName>
</protein>
<name>A0AAE0MKZ5_9PEZI</name>
<evidence type="ECO:0000256" key="4">
    <source>
        <dbReference type="ARBA" id="ARBA00044511"/>
    </source>
</evidence>
<evidence type="ECO:0000256" key="1">
    <source>
        <dbReference type="ARBA" id="ARBA00006192"/>
    </source>
</evidence>
<dbReference type="Proteomes" id="UP001286456">
    <property type="component" value="Unassembled WGS sequence"/>
</dbReference>
<evidence type="ECO:0000256" key="2">
    <source>
        <dbReference type="ARBA" id="ARBA00022737"/>
    </source>
</evidence>
<organism evidence="7 8">
    <name type="scientific">Cercophora scortea</name>
    <dbReference type="NCBI Taxonomy" id="314031"/>
    <lineage>
        <taxon>Eukaryota</taxon>
        <taxon>Fungi</taxon>
        <taxon>Dikarya</taxon>
        <taxon>Ascomycota</taxon>
        <taxon>Pezizomycotina</taxon>
        <taxon>Sordariomycetes</taxon>
        <taxon>Sordariomycetidae</taxon>
        <taxon>Sordariales</taxon>
        <taxon>Lasiosphaeriaceae</taxon>
        <taxon>Cercophora</taxon>
    </lineage>
</organism>
<keyword evidence="8" id="KW-1185">Reference proteome</keyword>
<comment type="caution">
    <text evidence="7">The sequence shown here is derived from an EMBL/GenBank/DDBJ whole genome shotgun (WGS) entry which is preliminary data.</text>
</comment>
<dbReference type="PROSITE" id="PS51375">
    <property type="entry name" value="PPR"/>
    <property type="match status" value="1"/>
</dbReference>
<dbReference type="Pfam" id="PF13041">
    <property type="entry name" value="PPR_2"/>
    <property type="match status" value="1"/>
</dbReference>
<gene>
    <name evidence="7" type="ORF">B0T19DRAFT_377432</name>
</gene>
<dbReference type="InterPro" id="IPR011990">
    <property type="entry name" value="TPR-like_helical_dom_sf"/>
</dbReference>
<comment type="function">
    <text evidence="3">Regulates mitochondrial small subunit maturation by controlling 15S rRNA 5'-end processing. Localizes to the 5' precursor of the 15S rRNA in a position that is subsequently occupied by mS47 in the mature yeast mtSSU. Uses structure and sequence-specific RNA recognition, binding to a single-stranded region of the precursor and specifically recognizing bases -6 to -1. The exchange of Ccm1 for mS47 is coupled to the irreversible removal of precursor rRNA that is accompanied by conformational changes of the mitoribosomal proteins uS5m and mS26. These conformational changes signal completion of 5'-end rRNA processing through protection of the mature 5'-end of the 15S rRNA and stabilization of mS47. The removal of the 5' precursor together with the dissociation of Ccm1 may be catalyzed by the 5'-3' exoribonuclease Pet127. Involved in the specific removal of group I introns in mitochondrial encoded transcripts.</text>
</comment>
<evidence type="ECO:0000256" key="3">
    <source>
        <dbReference type="ARBA" id="ARBA00044493"/>
    </source>
</evidence>
<evidence type="ECO:0000256" key="6">
    <source>
        <dbReference type="SAM" id="MobiDB-lite"/>
    </source>
</evidence>
<evidence type="ECO:0000256" key="5">
    <source>
        <dbReference type="PROSITE-ProRule" id="PRU00708"/>
    </source>
</evidence>
<dbReference type="PANTHER" id="PTHR47447:SF25">
    <property type="entry name" value="SAP DOMAIN-CONTAINING PROTEIN"/>
    <property type="match status" value="1"/>
</dbReference>
<feature type="region of interest" description="Disordered" evidence="6">
    <location>
        <begin position="39"/>
        <end position="72"/>
    </location>
</feature>
<dbReference type="EMBL" id="JAUEPO010000001">
    <property type="protein sequence ID" value="KAK3335523.1"/>
    <property type="molecule type" value="Genomic_DNA"/>
</dbReference>
<comment type="subunit">
    <text evidence="4">Binds to mitochondrial small subunit 15S rRNA.</text>
</comment>
<dbReference type="InterPro" id="IPR002885">
    <property type="entry name" value="PPR_rpt"/>
</dbReference>
<evidence type="ECO:0008006" key="9">
    <source>
        <dbReference type="Google" id="ProtNLM"/>
    </source>
</evidence>
<accession>A0AAE0MKZ5</accession>
<feature type="repeat" description="PPR" evidence="5">
    <location>
        <begin position="598"/>
        <end position="633"/>
    </location>
</feature>
<reference evidence="7" key="1">
    <citation type="journal article" date="2023" name="Mol. Phylogenet. Evol.">
        <title>Genome-scale phylogeny and comparative genomics of the fungal order Sordariales.</title>
        <authorList>
            <person name="Hensen N."/>
            <person name="Bonometti L."/>
            <person name="Westerberg I."/>
            <person name="Brannstrom I.O."/>
            <person name="Guillou S."/>
            <person name="Cros-Aarteil S."/>
            <person name="Calhoun S."/>
            <person name="Haridas S."/>
            <person name="Kuo A."/>
            <person name="Mondo S."/>
            <person name="Pangilinan J."/>
            <person name="Riley R."/>
            <person name="LaButti K."/>
            <person name="Andreopoulos B."/>
            <person name="Lipzen A."/>
            <person name="Chen C."/>
            <person name="Yan M."/>
            <person name="Daum C."/>
            <person name="Ng V."/>
            <person name="Clum A."/>
            <person name="Steindorff A."/>
            <person name="Ohm R.A."/>
            <person name="Martin F."/>
            <person name="Silar P."/>
            <person name="Natvig D.O."/>
            <person name="Lalanne C."/>
            <person name="Gautier V."/>
            <person name="Ament-Velasquez S.L."/>
            <person name="Kruys A."/>
            <person name="Hutchinson M.I."/>
            <person name="Powell A.J."/>
            <person name="Barry K."/>
            <person name="Miller A.N."/>
            <person name="Grigoriev I.V."/>
            <person name="Debuchy R."/>
            <person name="Gladieux P."/>
            <person name="Hiltunen Thoren M."/>
            <person name="Johannesson H."/>
        </authorList>
    </citation>
    <scope>NUCLEOTIDE SEQUENCE</scope>
    <source>
        <strain evidence="7">SMH4131-1</strain>
    </source>
</reference>
<keyword evidence="2" id="KW-0677">Repeat</keyword>
<reference evidence="7" key="2">
    <citation type="submission" date="2023-06" db="EMBL/GenBank/DDBJ databases">
        <authorList>
            <consortium name="Lawrence Berkeley National Laboratory"/>
            <person name="Haridas S."/>
            <person name="Hensen N."/>
            <person name="Bonometti L."/>
            <person name="Westerberg I."/>
            <person name="Brannstrom I.O."/>
            <person name="Guillou S."/>
            <person name="Cros-Aarteil S."/>
            <person name="Calhoun S."/>
            <person name="Kuo A."/>
            <person name="Mondo S."/>
            <person name="Pangilinan J."/>
            <person name="Riley R."/>
            <person name="Labutti K."/>
            <person name="Andreopoulos B."/>
            <person name="Lipzen A."/>
            <person name="Chen C."/>
            <person name="Yanf M."/>
            <person name="Daum C."/>
            <person name="Ng V."/>
            <person name="Clum A."/>
            <person name="Steindorff A."/>
            <person name="Ohm R."/>
            <person name="Martin F."/>
            <person name="Silar P."/>
            <person name="Natvig D."/>
            <person name="Lalanne C."/>
            <person name="Gautier V."/>
            <person name="Ament-Velasquez S.L."/>
            <person name="Kruys A."/>
            <person name="Hutchinson M.I."/>
            <person name="Powell A.J."/>
            <person name="Barry K."/>
            <person name="Miller A.N."/>
            <person name="Grigoriev I.V."/>
            <person name="Debuchy R."/>
            <person name="Gladieux P."/>
            <person name="Thoren M.H."/>
            <person name="Johannesson H."/>
        </authorList>
    </citation>
    <scope>NUCLEOTIDE SEQUENCE</scope>
    <source>
        <strain evidence="7">SMH4131-1</strain>
    </source>
</reference>